<organism evidence="1 2">
    <name type="scientific">Nanobsidianus stetteri</name>
    <dbReference type="NCBI Taxonomy" id="1294122"/>
    <lineage>
        <taxon>Archaea</taxon>
        <taxon>Nanobdellota</taxon>
        <taxon>Candidatus Nanoarchaeia</taxon>
        <taxon>Nanoarchaeales</taxon>
        <taxon>Nanopusillaceae</taxon>
        <taxon>Candidatus Nanobsidianus</taxon>
    </lineage>
</organism>
<reference evidence="1" key="3">
    <citation type="submission" date="2021-11" db="EMBL/GenBank/DDBJ databases">
        <authorList>
            <person name="Munson-Mcgee J."/>
            <person name="Field E."/>
            <person name="Bateson M."/>
            <person name="Rooney C."/>
            <person name="Stepanauskas R."/>
            <person name="Young M."/>
        </authorList>
    </citation>
    <scope>NUCLEOTIDE SEQUENCE</scope>
    <source>
        <strain evidence="1">SCGC AB-777_F03</strain>
    </source>
</reference>
<evidence type="ECO:0000313" key="2">
    <source>
        <dbReference type="Proteomes" id="UP000245509"/>
    </source>
</evidence>
<accession>A0AAE3EE55</accession>
<comment type="caution">
    <text evidence="1">The sequence shown here is derived from an EMBL/GenBank/DDBJ whole genome shotgun (WGS) entry which is preliminary data.</text>
</comment>
<dbReference type="RefSeq" id="WP_228615350.1">
    <property type="nucleotide sequence ID" value="NZ_QEFP02000010.1"/>
</dbReference>
<dbReference type="Proteomes" id="UP000245509">
    <property type="component" value="Unassembled WGS sequence"/>
</dbReference>
<proteinExistence type="predicted"/>
<reference evidence="1" key="2">
    <citation type="submission" date="2017-05" db="EMBL/GenBank/DDBJ databases">
        <authorList>
            <person name="Munson-Mcgee J.H."/>
        </authorList>
    </citation>
    <scope>NUCLEOTIDE SEQUENCE</scope>
    <source>
        <strain evidence="1">SCGC AB-777_F03</strain>
    </source>
</reference>
<dbReference type="EMBL" id="QEFP02000010">
    <property type="protein sequence ID" value="MCC5447126.1"/>
    <property type="molecule type" value="Genomic_DNA"/>
</dbReference>
<sequence>MLIYLKNHELAKCIYSNNKPDYCKNINAKEELKKVEDEIDLVVAGLYGISKEELEGFRELMNILSGK</sequence>
<protein>
    <submittedName>
        <fullName evidence="1">Uncharacterized protein</fullName>
    </submittedName>
</protein>
<evidence type="ECO:0000313" key="1">
    <source>
        <dbReference type="EMBL" id="MCC5447126.1"/>
    </source>
</evidence>
<dbReference type="AlphaFoldDB" id="A0AAE3EE55"/>
<reference evidence="1" key="1">
    <citation type="journal article" date="2015" name="Appl. Environ. Microbiol.">
        <title>Nanoarchaeota, Their Sulfolobales Host, and Nanoarchaeota Virus Distribution across Yellowstone National Park Hot Springs.</title>
        <authorList>
            <person name="Munson-McGee J.H."/>
            <person name="Field E.K."/>
            <person name="Bateson M."/>
            <person name="Rooney C."/>
            <person name="Stepanauskas R."/>
            <person name="Young M.J."/>
        </authorList>
    </citation>
    <scope>NUCLEOTIDE SEQUENCE</scope>
    <source>
        <strain evidence="1">SCGC AB-777_F03</strain>
    </source>
</reference>
<gene>
    <name evidence="1" type="ORF">DDW03_001780</name>
</gene>
<name>A0AAE3EE55_NANST</name>